<evidence type="ECO:0000259" key="15">
    <source>
        <dbReference type="PROSITE" id="PS50110"/>
    </source>
</evidence>
<accession>A0A5B7Y9W1</accession>
<dbReference type="InterPro" id="IPR003594">
    <property type="entry name" value="HATPase_dom"/>
</dbReference>
<dbReference type="SMART" id="SM00388">
    <property type="entry name" value="HisKA"/>
    <property type="match status" value="1"/>
</dbReference>
<dbReference type="Pfam" id="PF12860">
    <property type="entry name" value="PAS_7"/>
    <property type="match status" value="1"/>
</dbReference>
<dbReference type="GO" id="GO:0000155">
    <property type="term" value="F:phosphorelay sensor kinase activity"/>
    <property type="evidence" value="ECO:0007669"/>
    <property type="project" value="InterPro"/>
</dbReference>
<feature type="transmembrane region" description="Helical" evidence="13">
    <location>
        <begin position="39"/>
        <end position="61"/>
    </location>
</feature>
<dbReference type="PANTHER" id="PTHR43047">
    <property type="entry name" value="TWO-COMPONENT HISTIDINE PROTEIN KINASE"/>
    <property type="match status" value="1"/>
</dbReference>
<dbReference type="Pfam" id="PF00072">
    <property type="entry name" value="Response_reg"/>
    <property type="match status" value="1"/>
</dbReference>
<dbReference type="PROSITE" id="PS50109">
    <property type="entry name" value="HIS_KIN"/>
    <property type="match status" value="1"/>
</dbReference>
<dbReference type="GO" id="GO:0005886">
    <property type="term" value="C:plasma membrane"/>
    <property type="evidence" value="ECO:0007669"/>
    <property type="project" value="UniProtKB-ARBA"/>
</dbReference>
<dbReference type="Pfam" id="PF02518">
    <property type="entry name" value="HATPase_c"/>
    <property type="match status" value="1"/>
</dbReference>
<feature type="transmembrane region" description="Helical" evidence="13">
    <location>
        <begin position="228"/>
        <end position="249"/>
    </location>
</feature>
<dbReference type="Pfam" id="PF00512">
    <property type="entry name" value="HisKA"/>
    <property type="match status" value="1"/>
</dbReference>
<feature type="transmembrane region" description="Helical" evidence="13">
    <location>
        <begin position="270"/>
        <end position="294"/>
    </location>
</feature>
<dbReference type="InterPro" id="IPR005467">
    <property type="entry name" value="His_kinase_dom"/>
</dbReference>
<dbReference type="InterPro" id="IPR036097">
    <property type="entry name" value="HisK_dim/P_sf"/>
</dbReference>
<evidence type="ECO:0000259" key="14">
    <source>
        <dbReference type="PROSITE" id="PS50109"/>
    </source>
</evidence>
<dbReference type="Proteomes" id="UP000304912">
    <property type="component" value="Chromosome"/>
</dbReference>
<evidence type="ECO:0000256" key="12">
    <source>
        <dbReference type="SAM" id="Coils"/>
    </source>
</evidence>
<dbReference type="RefSeq" id="WP_139755186.1">
    <property type="nucleotide sequence ID" value="NZ_CP039852.1"/>
</dbReference>
<keyword evidence="8" id="KW-0418">Kinase</keyword>
<evidence type="ECO:0000256" key="6">
    <source>
        <dbReference type="ARBA" id="ARBA00022679"/>
    </source>
</evidence>
<dbReference type="SUPFAM" id="SSF47384">
    <property type="entry name" value="Homodimeric domain of signal transducing histidine kinase"/>
    <property type="match status" value="1"/>
</dbReference>
<dbReference type="Gene3D" id="3.40.50.2300">
    <property type="match status" value="1"/>
</dbReference>
<feature type="transmembrane region" description="Helical" evidence="13">
    <location>
        <begin position="314"/>
        <end position="340"/>
    </location>
</feature>
<dbReference type="CDD" id="cd10322">
    <property type="entry name" value="SLC5sbd"/>
    <property type="match status" value="1"/>
</dbReference>
<evidence type="ECO:0000256" key="10">
    <source>
        <dbReference type="ARBA" id="ARBA00023136"/>
    </source>
</evidence>
<evidence type="ECO:0000256" key="2">
    <source>
        <dbReference type="ARBA" id="ARBA00004141"/>
    </source>
</evidence>
<dbReference type="EC" id="2.7.13.3" evidence="4"/>
<evidence type="ECO:0000256" key="13">
    <source>
        <dbReference type="SAM" id="Phobius"/>
    </source>
</evidence>
<dbReference type="OrthoDB" id="9764438at2"/>
<feature type="coiled-coil region" evidence="12">
    <location>
        <begin position="729"/>
        <end position="784"/>
    </location>
</feature>
<dbReference type="SUPFAM" id="SSF55874">
    <property type="entry name" value="ATPase domain of HSP90 chaperone/DNA topoisomerase II/histidine kinase"/>
    <property type="match status" value="1"/>
</dbReference>
<feature type="transmembrane region" description="Helical" evidence="13">
    <location>
        <begin position="429"/>
        <end position="447"/>
    </location>
</feature>
<dbReference type="GO" id="GO:0009927">
    <property type="term" value="F:histidine phosphotransfer kinase activity"/>
    <property type="evidence" value="ECO:0007669"/>
    <property type="project" value="TreeGrafter"/>
</dbReference>
<dbReference type="Gene3D" id="3.30.565.10">
    <property type="entry name" value="Histidine kinase-like ATPase, C-terminal domain"/>
    <property type="match status" value="1"/>
</dbReference>
<protein>
    <recommendedName>
        <fullName evidence="4">histidine kinase</fullName>
        <ecNumber evidence="4">2.7.13.3</ecNumber>
    </recommendedName>
</protein>
<dbReference type="PRINTS" id="PR00344">
    <property type="entry name" value="BCTRLSENSOR"/>
</dbReference>
<keyword evidence="9 13" id="KW-1133">Transmembrane helix</keyword>
<comment type="subcellular location">
    <subcellularLocation>
        <location evidence="2">Membrane</location>
        <topology evidence="2">Multi-pass membrane protein</topology>
    </subcellularLocation>
</comment>
<dbReference type="EMBL" id="CP039852">
    <property type="protein sequence ID" value="QCZ92432.1"/>
    <property type="molecule type" value="Genomic_DNA"/>
</dbReference>
<dbReference type="InterPro" id="IPR038377">
    <property type="entry name" value="Na/Glc_symporter_sf"/>
</dbReference>
<keyword evidence="17" id="KW-1185">Reference proteome</keyword>
<proteinExistence type="inferred from homology"/>
<evidence type="ECO:0000313" key="17">
    <source>
        <dbReference type="Proteomes" id="UP000304912"/>
    </source>
</evidence>
<reference evidence="16 17" key="1">
    <citation type="submission" date="2019-04" db="EMBL/GenBank/DDBJ databases">
        <title>Salinimonas iocasae sp. nov., a halophilic bacterium isolated from the outer tube casing of tubeworms in Okinawa Trough.</title>
        <authorList>
            <person name="Zhang H."/>
            <person name="Wang H."/>
            <person name="Li C."/>
        </authorList>
    </citation>
    <scope>NUCLEOTIDE SEQUENCE [LARGE SCALE GENOMIC DNA]</scope>
    <source>
        <strain evidence="16 17">KX18D6</strain>
    </source>
</reference>
<keyword evidence="12" id="KW-0175">Coiled coil</keyword>
<dbReference type="CDD" id="cd00082">
    <property type="entry name" value="HisKA"/>
    <property type="match status" value="1"/>
</dbReference>
<keyword evidence="6" id="KW-0808">Transferase</keyword>
<keyword evidence="10 13" id="KW-0472">Membrane</keyword>
<evidence type="ECO:0000256" key="5">
    <source>
        <dbReference type="ARBA" id="ARBA00022553"/>
    </source>
</evidence>
<evidence type="ECO:0000256" key="8">
    <source>
        <dbReference type="ARBA" id="ARBA00022777"/>
    </source>
</evidence>
<dbReference type="PROSITE" id="PS50283">
    <property type="entry name" value="NA_SOLUT_SYMP_3"/>
    <property type="match status" value="1"/>
</dbReference>
<feature type="transmembrane region" description="Helical" evidence="13">
    <location>
        <begin position="114"/>
        <end position="132"/>
    </location>
</feature>
<organism evidence="16 17">
    <name type="scientific">Salinimonas iocasae</name>
    <dbReference type="NCBI Taxonomy" id="2572577"/>
    <lineage>
        <taxon>Bacteria</taxon>
        <taxon>Pseudomonadati</taxon>
        <taxon>Pseudomonadota</taxon>
        <taxon>Gammaproteobacteria</taxon>
        <taxon>Alteromonadales</taxon>
        <taxon>Alteromonadaceae</taxon>
        <taxon>Alteromonas/Salinimonas group</taxon>
        <taxon>Salinimonas</taxon>
    </lineage>
</organism>
<dbReference type="SUPFAM" id="SSF55785">
    <property type="entry name" value="PYP-like sensor domain (PAS domain)"/>
    <property type="match status" value="1"/>
</dbReference>
<feature type="transmembrane region" description="Helical" evidence="13">
    <location>
        <begin position="6"/>
        <end position="23"/>
    </location>
</feature>
<name>A0A5B7Y9W1_9ALTE</name>
<feature type="transmembrane region" description="Helical" evidence="13">
    <location>
        <begin position="401"/>
        <end position="422"/>
    </location>
</feature>
<evidence type="ECO:0000256" key="3">
    <source>
        <dbReference type="ARBA" id="ARBA00006434"/>
    </source>
</evidence>
<keyword evidence="5 11" id="KW-0597">Phosphoprotein</keyword>
<evidence type="ECO:0000256" key="11">
    <source>
        <dbReference type="PROSITE-ProRule" id="PRU00169"/>
    </source>
</evidence>
<feature type="modified residue" description="4-aspartylphosphate" evidence="11">
    <location>
        <position position="1070"/>
    </location>
</feature>
<evidence type="ECO:0000256" key="4">
    <source>
        <dbReference type="ARBA" id="ARBA00012438"/>
    </source>
</evidence>
<dbReference type="FunFam" id="3.30.565.10:FF:000006">
    <property type="entry name" value="Sensor histidine kinase WalK"/>
    <property type="match status" value="1"/>
</dbReference>
<dbReference type="AlphaFoldDB" id="A0A5B7Y9W1"/>
<dbReference type="Gene3D" id="3.30.450.20">
    <property type="entry name" value="PAS domain"/>
    <property type="match status" value="1"/>
</dbReference>
<feature type="transmembrane region" description="Helical" evidence="13">
    <location>
        <begin position="67"/>
        <end position="85"/>
    </location>
</feature>
<comment type="catalytic activity">
    <reaction evidence="1">
        <text>ATP + protein L-histidine = ADP + protein N-phospho-L-histidine.</text>
        <dbReference type="EC" id="2.7.13.3"/>
    </reaction>
</comment>
<feature type="domain" description="Response regulatory" evidence="15">
    <location>
        <begin position="1021"/>
        <end position="1136"/>
    </location>
</feature>
<dbReference type="PANTHER" id="PTHR43047:SF9">
    <property type="entry name" value="HISTIDINE KINASE"/>
    <property type="match status" value="1"/>
</dbReference>
<comment type="similarity">
    <text evidence="3">Belongs to the sodium:solute symporter (SSF) (TC 2.A.21) family.</text>
</comment>
<evidence type="ECO:0000256" key="7">
    <source>
        <dbReference type="ARBA" id="ARBA00022692"/>
    </source>
</evidence>
<dbReference type="InterPro" id="IPR036890">
    <property type="entry name" value="HATPase_C_sf"/>
</dbReference>
<sequence>MTFGWIALALTYLVGLFYIARWGDRNSPTARWLTSHPAIYSLALAIYCTAWTFFGAVGQASQYSWDYLPILLGPILVYLFGYRFIKKLILVSKKQHITTVADFIASRYGKRQTVALLVTLIALLATIPYIALQLKAIGSMFQLLTQQPDTHMIIIVATLFIAVFAIYFGTKQTDVTEYRRGLMLAISFESSIKLLALVLVAIVGYTAWDNAGSQSISDAFFAKAAAEQLGSFSFISQTIMAAAAVICLPRQFHVAIIDNLNLSHLKTARWLFPLYLTIIATVIPVIAVAGNILFDQSTVEPDTYVLSLAMYSESLFLQVIVFIGGLSAATAMIIVATLTLSTMLTNDVVLPRVFALKDHTQSNRDYTRHIRFIRRLVIGLILLLAFIYHQQMTYSRSLHSIGLIAFSLVIQLLPAIAGGLYWKRGHAHGVYAGLLVGLTTWILWLVLPILNTDAPAQAQNELHSQGAMISLAANIVTYIGFSLFAPARLIDKIQAEAFVSPTDAGLTARGKHPVTTTADDLITLLSTFMGSGRCEQLIADYEQLNNIQITRNEIPDEDFMSFCERALGGVIGAASAKVLIDSITRGKKLDFAEVINFFDDTTQAMQFNMTALLTSLENIDQGISVVDKHLNMVAWNKKYTTLYPYPQGMLTVGTPVEKLVQYNAERGEFGAGDINEQVDKRMEHLRAGTPHRFTRQRGDGRVIEMVGNPLPGGGFVTSFTDITGHIEIQQALEESNIDLEARIKKRTEEVHSINAELRLEIERRSEAEKELIRARKAAEDANASKTRFLALASHDVLQPLNAAKLYVSALEEANLSGNMQDIVKKLSHSVSSSETLIATLLDIARLDQGELKPTLEPVNLRELLTPLADEMKMRASEKQLYLRARINDCWAMADKTYLYRVVQNLLSNAVKYTQSGRILLRVTSCDKQVTIRVYDSGVGISKEHQGLIFSDFYRTNDTQGQGVGLGLGVVRRLSMQMKGNISVTSTPGKGSCFSLVLPQASQRQKNLPNRIGRPAQFQGLRVLCVDDQQENLDALRTLLEKWGVKVVTADNWDDALTQADIFSPQILLMDYQLSEHHNGLDLIDAIRQHLNIVLPATLITANQEQSLLDTAREQGVNYLSKPIKPAKLRALLQSMTRYIKEASVQN</sequence>
<feature type="transmembrane region" description="Helical" evidence="13">
    <location>
        <begin position="372"/>
        <end position="389"/>
    </location>
</feature>
<dbReference type="InterPro" id="IPR011006">
    <property type="entry name" value="CheY-like_superfamily"/>
</dbReference>
<dbReference type="InterPro" id="IPR004358">
    <property type="entry name" value="Sig_transdc_His_kin-like_C"/>
</dbReference>
<dbReference type="Gene3D" id="1.20.1730.10">
    <property type="entry name" value="Sodium/glucose cotransporter"/>
    <property type="match status" value="1"/>
</dbReference>
<evidence type="ECO:0000256" key="9">
    <source>
        <dbReference type="ARBA" id="ARBA00022989"/>
    </source>
</evidence>
<evidence type="ECO:0000256" key="1">
    <source>
        <dbReference type="ARBA" id="ARBA00000085"/>
    </source>
</evidence>
<feature type="transmembrane region" description="Helical" evidence="13">
    <location>
        <begin position="182"/>
        <end position="208"/>
    </location>
</feature>
<dbReference type="Gene3D" id="1.10.287.130">
    <property type="match status" value="1"/>
</dbReference>
<dbReference type="SMART" id="SM00387">
    <property type="entry name" value="HATPase_c"/>
    <property type="match status" value="1"/>
</dbReference>
<dbReference type="CDD" id="cd00156">
    <property type="entry name" value="REC"/>
    <property type="match status" value="1"/>
</dbReference>
<dbReference type="InterPro" id="IPR035965">
    <property type="entry name" value="PAS-like_dom_sf"/>
</dbReference>
<keyword evidence="7 13" id="KW-0812">Transmembrane</keyword>
<gene>
    <name evidence="16" type="ORF">FBQ74_02620</name>
</gene>
<dbReference type="InterPro" id="IPR003661">
    <property type="entry name" value="HisK_dim/P_dom"/>
</dbReference>
<feature type="domain" description="Histidine kinase" evidence="14">
    <location>
        <begin position="791"/>
        <end position="1001"/>
    </location>
</feature>
<dbReference type="PROSITE" id="PS50110">
    <property type="entry name" value="RESPONSE_REGULATORY"/>
    <property type="match status" value="1"/>
</dbReference>
<evidence type="ECO:0000313" key="16">
    <source>
        <dbReference type="EMBL" id="QCZ92432.1"/>
    </source>
</evidence>
<dbReference type="InterPro" id="IPR001789">
    <property type="entry name" value="Sig_transdc_resp-reg_receiver"/>
</dbReference>
<dbReference type="SUPFAM" id="SSF52172">
    <property type="entry name" value="CheY-like"/>
    <property type="match status" value="1"/>
</dbReference>
<dbReference type="KEGG" id="salk:FBQ74_02620"/>
<dbReference type="GO" id="GO:0022857">
    <property type="term" value="F:transmembrane transporter activity"/>
    <property type="evidence" value="ECO:0007669"/>
    <property type="project" value="InterPro"/>
</dbReference>
<dbReference type="SMART" id="SM00448">
    <property type="entry name" value="REC"/>
    <property type="match status" value="1"/>
</dbReference>
<dbReference type="InterPro" id="IPR001734">
    <property type="entry name" value="Na/solute_symporter"/>
</dbReference>
<feature type="transmembrane region" description="Helical" evidence="13">
    <location>
        <begin position="152"/>
        <end position="170"/>
    </location>
</feature>